<organism evidence="8 9">
    <name type="scientific">Dipteronia dyeriana</name>
    <dbReference type="NCBI Taxonomy" id="168575"/>
    <lineage>
        <taxon>Eukaryota</taxon>
        <taxon>Viridiplantae</taxon>
        <taxon>Streptophyta</taxon>
        <taxon>Embryophyta</taxon>
        <taxon>Tracheophyta</taxon>
        <taxon>Spermatophyta</taxon>
        <taxon>Magnoliopsida</taxon>
        <taxon>eudicotyledons</taxon>
        <taxon>Gunneridae</taxon>
        <taxon>Pentapetalae</taxon>
        <taxon>rosids</taxon>
        <taxon>malvids</taxon>
        <taxon>Sapindales</taxon>
        <taxon>Sapindaceae</taxon>
        <taxon>Hippocastanoideae</taxon>
        <taxon>Acereae</taxon>
        <taxon>Dipteronia</taxon>
    </lineage>
</organism>
<evidence type="ECO:0000313" key="8">
    <source>
        <dbReference type="EMBL" id="KAK2651099.1"/>
    </source>
</evidence>
<evidence type="ECO:0000256" key="7">
    <source>
        <dbReference type="SAM" id="MobiDB-lite"/>
    </source>
</evidence>
<feature type="region of interest" description="Disordered" evidence="7">
    <location>
        <begin position="261"/>
        <end position="308"/>
    </location>
</feature>
<comment type="similarity">
    <text evidence="2">Belongs to the PPR family. P subfamily.</text>
</comment>
<dbReference type="InterPro" id="IPR002885">
    <property type="entry name" value="PPR_rpt"/>
</dbReference>
<evidence type="ECO:0000256" key="4">
    <source>
        <dbReference type="ARBA" id="ARBA00022946"/>
    </source>
</evidence>
<protein>
    <recommendedName>
        <fullName evidence="10">Pentatricopeptide repeat-containing protein</fullName>
    </recommendedName>
</protein>
<accession>A0AAD9UBE9</accession>
<gene>
    <name evidence="8" type="ORF">Ddye_018588</name>
</gene>
<keyword evidence="9" id="KW-1185">Reference proteome</keyword>
<evidence type="ECO:0008006" key="10">
    <source>
        <dbReference type="Google" id="ProtNLM"/>
    </source>
</evidence>
<dbReference type="PANTHER" id="PTHR35497:SF1">
    <property type="entry name" value="ACYL-UDP-N-ACETYLGLUCOSAMINE O-ACYLTRANSFERASE"/>
    <property type="match status" value="1"/>
</dbReference>
<dbReference type="PROSITE" id="PS51375">
    <property type="entry name" value="PPR"/>
    <property type="match status" value="2"/>
</dbReference>
<dbReference type="Pfam" id="PF01535">
    <property type="entry name" value="PPR"/>
    <property type="match status" value="6"/>
</dbReference>
<evidence type="ECO:0000256" key="2">
    <source>
        <dbReference type="ARBA" id="ARBA00007626"/>
    </source>
</evidence>
<keyword evidence="3" id="KW-0677">Repeat</keyword>
<evidence type="ECO:0000313" key="9">
    <source>
        <dbReference type="Proteomes" id="UP001280121"/>
    </source>
</evidence>
<dbReference type="GO" id="GO:0005739">
    <property type="term" value="C:mitochondrion"/>
    <property type="evidence" value="ECO:0007669"/>
    <property type="project" value="UniProtKB-SubCell"/>
</dbReference>
<evidence type="ECO:0000256" key="6">
    <source>
        <dbReference type="PROSITE-ProRule" id="PRU00708"/>
    </source>
</evidence>
<dbReference type="FunFam" id="1.25.40.10:FF:000385">
    <property type="entry name" value="Pentatricopeptide repeat-containing protein mitochondrial"/>
    <property type="match status" value="1"/>
</dbReference>
<keyword evidence="5" id="KW-0496">Mitochondrion</keyword>
<evidence type="ECO:0000256" key="3">
    <source>
        <dbReference type="ARBA" id="ARBA00022737"/>
    </source>
</evidence>
<comment type="caution">
    <text evidence="8">The sequence shown here is derived from an EMBL/GenBank/DDBJ whole genome shotgun (WGS) entry which is preliminary data.</text>
</comment>
<dbReference type="NCBIfam" id="TIGR00756">
    <property type="entry name" value="PPR"/>
    <property type="match status" value="1"/>
</dbReference>
<dbReference type="Proteomes" id="UP001280121">
    <property type="component" value="Unassembled WGS sequence"/>
</dbReference>
<comment type="subcellular location">
    <subcellularLocation>
        <location evidence="1">Mitochondrion</location>
    </subcellularLocation>
</comment>
<evidence type="ECO:0000256" key="5">
    <source>
        <dbReference type="ARBA" id="ARBA00023128"/>
    </source>
</evidence>
<evidence type="ECO:0000256" key="1">
    <source>
        <dbReference type="ARBA" id="ARBA00004173"/>
    </source>
</evidence>
<dbReference type="PANTHER" id="PTHR35497">
    <property type="entry name" value="ACYL-UDP-N-ACETYLGLUCOSAMINE O-ACYLTRANSFERASE"/>
    <property type="match status" value="1"/>
</dbReference>
<feature type="compositionally biased region" description="Low complexity" evidence="7">
    <location>
        <begin position="296"/>
        <end position="308"/>
    </location>
</feature>
<proteinExistence type="inferred from homology"/>
<reference evidence="8" key="1">
    <citation type="journal article" date="2023" name="Plant J.">
        <title>Genome sequences and population genomics provide insights into the demographic history, inbreeding, and mutation load of two 'living fossil' tree species of Dipteronia.</title>
        <authorList>
            <person name="Feng Y."/>
            <person name="Comes H.P."/>
            <person name="Chen J."/>
            <person name="Zhu S."/>
            <person name="Lu R."/>
            <person name="Zhang X."/>
            <person name="Li P."/>
            <person name="Qiu J."/>
            <person name="Olsen K.M."/>
            <person name="Qiu Y."/>
        </authorList>
    </citation>
    <scope>NUCLEOTIDE SEQUENCE</scope>
    <source>
        <strain evidence="8">KIB01</strain>
    </source>
</reference>
<name>A0AAD9UBE9_9ROSI</name>
<feature type="repeat" description="PPR" evidence="6">
    <location>
        <begin position="641"/>
        <end position="675"/>
    </location>
</feature>
<keyword evidence="4" id="KW-0809">Transit peptide</keyword>
<dbReference type="SUPFAM" id="SSF48452">
    <property type="entry name" value="TPR-like"/>
    <property type="match status" value="1"/>
</dbReference>
<dbReference type="Gene3D" id="1.25.40.10">
    <property type="entry name" value="Tetratricopeptide repeat domain"/>
    <property type="match status" value="3"/>
</dbReference>
<dbReference type="EMBL" id="JANJYI010000005">
    <property type="protein sequence ID" value="KAK2651099.1"/>
    <property type="molecule type" value="Genomic_DNA"/>
</dbReference>
<dbReference type="AlphaFoldDB" id="A0AAD9UBE9"/>
<feature type="repeat" description="PPR" evidence="6">
    <location>
        <begin position="676"/>
        <end position="710"/>
    </location>
</feature>
<dbReference type="InterPro" id="IPR011990">
    <property type="entry name" value="TPR-like_helical_dom_sf"/>
</dbReference>
<sequence>MAGRRGLGFPKTSVGSLKEQLARTTLQNVRAQGHTYVELREDGKRFIFFCTLCLAPCYSDSVLFDHLKGNLHSERLSAAKVTLLGPNPWPFNDGVFFFDNSFENGKRLALSSDKRDSLLEYPNNDNNLAVVKFVENLKSSGHGDGLDGVHSDTEVVITQANDHDLGDCEKVISGVLVKDEIAHLKVRFIGLGQIAARMLEKDDGSSGISRIWCEWLGKKFPGDEDVAEIPDHDFAVVSFTYNYDLGRKGLFDDVKLLLSSSPGEESENGKGTGKKRKKSFSDPEDVSESLSNQYISSGEDSSASTGSNSRLALDRYDDQLLHTRIISNKTIRRELRRQQRIAAERMCDICQQKILQDKDVAAFMNMKTGKLACNSRNMNGAFHVYHISCLIHWILLCEFEIMTNQPVIPEVKRRSRRKNGLKRNEVGKDGVNILAKNQICSVFCPECQGTGMNIEGEELEKPSVTLSQMFKYKIKLSDARRAWMKNPEVLQNCSTGFHFPSPPNETFQNRRNHSGVLLSSLFSNKTQTQTQTQTVTKSSPSNSLYDRIQTIRDPKTSVVPVLDKWVGEGNTVEKRKLHNLVRAMKEFKRFQHALEISQWMTDRCLALSSSDVALRLDLIHRIHGIEHAEKYFNNVSNDLKSSNVYGALLSLYTQEASVEKAEAIMQKMREMGFATSSFPYNMLINLYIKTGDYDKIDRLMQEMGEKAIPLDKYTVRNRIAAYIAASDLSGMERVLNRVEEDHNFVVDWDLYSLAASGYVKFGLIEKALVMIEKMERLIPPHKNKLAFEFLLTLYASTGMKNELYRVWNKYKPSNNEMNASHACMITCLAKLDDIEGAEKIFEEWESKCTMYDFRVLNRLLVAYCRKGLIEKAESVLNKAVEGRKPYASSWNVLAIGYVEQNQMLKAVEMLKRAISVGRGRWLPSSVALDPCLDFLEGKGDVGGVEDIIKSLKKPLTRDIYHRWLRTCVAAGDSVSEVLDQMELDGLSVDEETDKILKTGQSL</sequence>